<sequence length="379" mass="41299">MFRILHLADLHLGWEPAFMPPARAAERRQRRDRLLERAVDYALDPEHRVALVVIAGDLFETHRPEAALVTAVVGQLRRLEAAGIPVVTVPGNHDEITYHDSVYRLYGSSWPGVLVRNALPDRVATLTVAGTPVHLYGLAYTGGITPAGVPLADFPRADEPGLHVAVFHGTLGRWGGDRSLPLDREGLRRAGYDYVALGHIHQAHEEWLGPTLAAYAGAVEGKGFDDPGTGAWTLVEVEPGRGVVGLRREPVEVQPVVTVTVDAGRFPSVERLRSHLEDVAPPDAILRVRLEGVPAFPVDAEALAVALGHRFFHLEIEDATDPVSPEQLAAWAAEPTILGLFVKRLLGEIDAAADPRRRQVAERALRVGVRALLREGPRP</sequence>
<feature type="domain" description="Calcineurin-like phosphoesterase" evidence="2">
    <location>
        <begin position="2"/>
        <end position="202"/>
    </location>
</feature>
<accession>A0ABZ0QTH2</accession>
<dbReference type="InterPro" id="IPR041796">
    <property type="entry name" value="Mre11_N"/>
</dbReference>
<dbReference type="PANTHER" id="PTHR30337:SF7">
    <property type="entry name" value="PHOSPHOESTERASE"/>
    <property type="match status" value="1"/>
</dbReference>
<keyword evidence="3" id="KW-0540">Nuclease</keyword>
<dbReference type="SUPFAM" id="SSF56300">
    <property type="entry name" value="Metallo-dependent phosphatases"/>
    <property type="match status" value="1"/>
</dbReference>
<dbReference type="InterPro" id="IPR029052">
    <property type="entry name" value="Metallo-depent_PP-like"/>
</dbReference>
<dbReference type="PANTHER" id="PTHR30337">
    <property type="entry name" value="COMPONENT OF ATP-DEPENDENT DSDNA EXONUCLEASE"/>
    <property type="match status" value="1"/>
</dbReference>
<dbReference type="Gene3D" id="3.60.21.10">
    <property type="match status" value="1"/>
</dbReference>
<evidence type="ECO:0000259" key="2">
    <source>
        <dbReference type="Pfam" id="PF00149"/>
    </source>
</evidence>
<evidence type="ECO:0000313" key="4">
    <source>
        <dbReference type="Proteomes" id="UP001304683"/>
    </source>
</evidence>
<name>A0ABZ0QTH2_9FIRM</name>
<dbReference type="RefSeq" id="WP_318751273.1">
    <property type="nucleotide sequence ID" value="NZ_CP132508.1"/>
</dbReference>
<dbReference type="EMBL" id="CP132508">
    <property type="protein sequence ID" value="WPD19790.1"/>
    <property type="molecule type" value="Genomic_DNA"/>
</dbReference>
<keyword evidence="4" id="KW-1185">Reference proteome</keyword>
<gene>
    <name evidence="3" type="ORF">Q5761_03790</name>
</gene>
<protein>
    <submittedName>
        <fullName evidence="3">DNA repair exonuclease</fullName>
        <ecNumber evidence="3">3.1.-.-</ecNumber>
    </submittedName>
</protein>
<evidence type="ECO:0000313" key="3">
    <source>
        <dbReference type="EMBL" id="WPD19790.1"/>
    </source>
</evidence>
<dbReference type="CDD" id="cd00840">
    <property type="entry name" value="MPP_Mre11_N"/>
    <property type="match status" value="1"/>
</dbReference>
<dbReference type="Proteomes" id="UP001304683">
    <property type="component" value="Chromosome"/>
</dbReference>
<organism evidence="3 4">
    <name type="scientific">Thermaerobacter composti</name>
    <dbReference type="NCBI Taxonomy" id="554949"/>
    <lineage>
        <taxon>Bacteria</taxon>
        <taxon>Bacillati</taxon>
        <taxon>Bacillota</taxon>
        <taxon>Clostridia</taxon>
        <taxon>Eubacteriales</taxon>
        <taxon>Clostridiales Family XVII. Incertae Sedis</taxon>
        <taxon>Thermaerobacter</taxon>
    </lineage>
</organism>
<dbReference type="InterPro" id="IPR050535">
    <property type="entry name" value="DNA_Repair-Maintenance_Comp"/>
</dbReference>
<dbReference type="InterPro" id="IPR004843">
    <property type="entry name" value="Calcineurin-like_PHP"/>
</dbReference>
<proteinExistence type="predicted"/>
<dbReference type="GO" id="GO:0004527">
    <property type="term" value="F:exonuclease activity"/>
    <property type="evidence" value="ECO:0007669"/>
    <property type="project" value="UniProtKB-KW"/>
</dbReference>
<evidence type="ECO:0000256" key="1">
    <source>
        <dbReference type="ARBA" id="ARBA00022801"/>
    </source>
</evidence>
<keyword evidence="1 3" id="KW-0378">Hydrolase</keyword>
<reference evidence="3 4" key="1">
    <citation type="submission" date="2023-08" db="EMBL/GenBank/DDBJ databases">
        <title>Genome sequence of Thermaerobacter compostii strain Ins1, a spore-forming filamentous bacterium isolated from a deep geothermal reservoir.</title>
        <authorList>
            <person name="Bregnard D."/>
            <person name="Gonzalez D."/>
            <person name="Junier P."/>
        </authorList>
    </citation>
    <scope>NUCLEOTIDE SEQUENCE [LARGE SCALE GENOMIC DNA]</scope>
    <source>
        <strain evidence="3 4">Ins1</strain>
    </source>
</reference>
<dbReference type="EC" id="3.1.-.-" evidence="3"/>
<keyword evidence="3" id="KW-0269">Exonuclease</keyword>
<dbReference type="Pfam" id="PF00149">
    <property type="entry name" value="Metallophos"/>
    <property type="match status" value="1"/>
</dbReference>